<protein>
    <submittedName>
        <fullName evidence="1">Uncharacterized protein</fullName>
    </submittedName>
</protein>
<gene>
    <name evidence="1" type="ORF">BDV23DRAFT_164538</name>
</gene>
<evidence type="ECO:0000313" key="1">
    <source>
        <dbReference type="EMBL" id="KAE8385652.1"/>
    </source>
</evidence>
<accession>A0A5N7BUZ3</accession>
<dbReference type="EMBL" id="ML735329">
    <property type="protein sequence ID" value="KAE8385652.1"/>
    <property type="molecule type" value="Genomic_DNA"/>
</dbReference>
<dbReference type="Proteomes" id="UP000326877">
    <property type="component" value="Unassembled WGS sequence"/>
</dbReference>
<organism evidence="1">
    <name type="scientific">Petromyces alliaceus</name>
    <name type="common">Aspergillus alliaceus</name>
    <dbReference type="NCBI Taxonomy" id="209559"/>
    <lineage>
        <taxon>Eukaryota</taxon>
        <taxon>Fungi</taxon>
        <taxon>Dikarya</taxon>
        <taxon>Ascomycota</taxon>
        <taxon>Pezizomycotina</taxon>
        <taxon>Eurotiomycetes</taxon>
        <taxon>Eurotiomycetidae</taxon>
        <taxon>Eurotiales</taxon>
        <taxon>Aspergillaceae</taxon>
        <taxon>Aspergillus</taxon>
        <taxon>Aspergillus subgen. Circumdati</taxon>
    </lineage>
</organism>
<name>A0A5N7BUZ3_PETAA</name>
<dbReference type="OrthoDB" id="10553202at2759"/>
<dbReference type="AlphaFoldDB" id="A0A5N7BUZ3"/>
<proteinExistence type="predicted"/>
<sequence>MGIWKSGLSSKHEGNLEEGLRRMRKGEGYDLHFQENLAHIIRSSYQPQGDEKAPSHDDFFEASKILAVYLSACLAGQVPRGYEDSPLFSQGQSGLVYRALDDKWPADQAVAELLKLYLESEQGEGGVEGWREDQARSVFAALLKVTTVDKINTFGNALATSAPHFARNNAIHHLDNLVEKGTFDNETRMAFRKVLKSDMESMFFGDFFGKVDIVSFASQARGEKDAILKAMAEKSVMQDALSRAILL</sequence>
<reference evidence="1" key="1">
    <citation type="submission" date="2019-04" db="EMBL/GenBank/DDBJ databases">
        <title>Friends and foes A comparative genomics studyof 23 Aspergillus species from section Flavi.</title>
        <authorList>
            <consortium name="DOE Joint Genome Institute"/>
            <person name="Kjaerbolling I."/>
            <person name="Vesth T."/>
            <person name="Frisvad J.C."/>
            <person name="Nybo J.L."/>
            <person name="Theobald S."/>
            <person name="Kildgaard S."/>
            <person name="Isbrandt T."/>
            <person name="Kuo A."/>
            <person name="Sato A."/>
            <person name="Lyhne E.K."/>
            <person name="Kogle M.E."/>
            <person name="Wiebenga A."/>
            <person name="Kun R.S."/>
            <person name="Lubbers R.J."/>
            <person name="Makela M.R."/>
            <person name="Barry K."/>
            <person name="Chovatia M."/>
            <person name="Clum A."/>
            <person name="Daum C."/>
            <person name="Haridas S."/>
            <person name="He G."/>
            <person name="LaButti K."/>
            <person name="Lipzen A."/>
            <person name="Mondo S."/>
            <person name="Riley R."/>
            <person name="Salamov A."/>
            <person name="Simmons B.A."/>
            <person name="Magnuson J.K."/>
            <person name="Henrissat B."/>
            <person name="Mortensen U.H."/>
            <person name="Larsen T.O."/>
            <person name="Devries R.P."/>
            <person name="Grigoriev I.V."/>
            <person name="Machida M."/>
            <person name="Baker S.E."/>
            <person name="Andersen M.R."/>
        </authorList>
    </citation>
    <scope>NUCLEOTIDE SEQUENCE [LARGE SCALE GENOMIC DNA]</scope>
    <source>
        <strain evidence="1">IBT 14317</strain>
    </source>
</reference>